<dbReference type="SMART" id="SM00595">
    <property type="entry name" value="MADF"/>
    <property type="match status" value="1"/>
</dbReference>
<dbReference type="GO" id="GO:0005667">
    <property type="term" value="C:transcription regulator complex"/>
    <property type="evidence" value="ECO:0007669"/>
    <property type="project" value="TreeGrafter"/>
</dbReference>
<dbReference type="OrthoDB" id="6433782at2759"/>
<gene>
    <name evidence="2" type="ORF">Fcan01_18132</name>
</gene>
<feature type="domain" description="MADF" evidence="1">
    <location>
        <begin position="12"/>
        <end position="108"/>
    </location>
</feature>
<protein>
    <submittedName>
        <fullName evidence="2">Transcription factor Adf-1</fullName>
    </submittedName>
</protein>
<sequence>MELPTKTDIEERLIDEVAKFPCLFDKANPDYRLAAKREGAWNAISESIEETAKECLKLWTTLRQQYAAYRRKLKLPSGRGGDPLPSTRGKKTFFRHETRMDFLRDIVDPNSSTTSNLEESASDQDIVGVEISDVVNSEELLPPESRPIESADVTERAKPQAEERAHVKFGKRKLDAIDTEMVKLLQSEDDEYDSFGKVVACKLRKISDSNRREYLRLQQSIGNLIFDCELDITL</sequence>
<organism evidence="2 3">
    <name type="scientific">Folsomia candida</name>
    <name type="common">Springtail</name>
    <dbReference type="NCBI Taxonomy" id="158441"/>
    <lineage>
        <taxon>Eukaryota</taxon>
        <taxon>Metazoa</taxon>
        <taxon>Ecdysozoa</taxon>
        <taxon>Arthropoda</taxon>
        <taxon>Hexapoda</taxon>
        <taxon>Collembola</taxon>
        <taxon>Entomobryomorpha</taxon>
        <taxon>Isotomoidea</taxon>
        <taxon>Isotomidae</taxon>
        <taxon>Proisotominae</taxon>
        <taxon>Folsomia</taxon>
    </lineage>
</organism>
<accession>A0A226DQK7</accession>
<evidence type="ECO:0000259" key="1">
    <source>
        <dbReference type="PROSITE" id="PS51029"/>
    </source>
</evidence>
<dbReference type="Proteomes" id="UP000198287">
    <property type="component" value="Unassembled WGS sequence"/>
</dbReference>
<evidence type="ECO:0000313" key="3">
    <source>
        <dbReference type="Proteomes" id="UP000198287"/>
    </source>
</evidence>
<reference evidence="2 3" key="1">
    <citation type="submission" date="2015-12" db="EMBL/GenBank/DDBJ databases">
        <title>The genome of Folsomia candida.</title>
        <authorList>
            <person name="Faddeeva A."/>
            <person name="Derks M.F."/>
            <person name="Anvar Y."/>
            <person name="Smit S."/>
            <person name="Van Straalen N."/>
            <person name="Roelofs D."/>
        </authorList>
    </citation>
    <scope>NUCLEOTIDE SEQUENCE [LARGE SCALE GENOMIC DNA]</scope>
    <source>
        <strain evidence="2 3">VU population</strain>
        <tissue evidence="2">Whole body</tissue>
    </source>
</reference>
<name>A0A226DQK7_FOLCA</name>
<proteinExistence type="predicted"/>
<keyword evidence="3" id="KW-1185">Reference proteome</keyword>
<dbReference type="EMBL" id="LNIX01000014">
    <property type="protein sequence ID" value="OXA46971.1"/>
    <property type="molecule type" value="Genomic_DNA"/>
</dbReference>
<evidence type="ECO:0000313" key="2">
    <source>
        <dbReference type="EMBL" id="OXA46971.1"/>
    </source>
</evidence>
<dbReference type="PANTHER" id="PTHR12243:SF69">
    <property type="entry name" value="SI:CH73-59F11.3"/>
    <property type="match status" value="1"/>
</dbReference>
<dbReference type="OMA" id="CELDITL"/>
<dbReference type="InterPro" id="IPR039353">
    <property type="entry name" value="TF_Adf1"/>
</dbReference>
<dbReference type="Pfam" id="PF10545">
    <property type="entry name" value="MADF_DNA_bdg"/>
    <property type="match status" value="1"/>
</dbReference>
<dbReference type="AlphaFoldDB" id="A0A226DQK7"/>
<dbReference type="GO" id="GO:0005634">
    <property type="term" value="C:nucleus"/>
    <property type="evidence" value="ECO:0007669"/>
    <property type="project" value="TreeGrafter"/>
</dbReference>
<dbReference type="PROSITE" id="PS51029">
    <property type="entry name" value="MADF"/>
    <property type="match status" value="1"/>
</dbReference>
<comment type="caution">
    <text evidence="2">The sequence shown here is derived from an EMBL/GenBank/DDBJ whole genome shotgun (WGS) entry which is preliminary data.</text>
</comment>
<dbReference type="InterPro" id="IPR006578">
    <property type="entry name" value="MADF-dom"/>
</dbReference>
<dbReference type="GO" id="GO:0006357">
    <property type="term" value="P:regulation of transcription by RNA polymerase II"/>
    <property type="evidence" value="ECO:0007669"/>
    <property type="project" value="TreeGrafter"/>
</dbReference>
<dbReference type="PANTHER" id="PTHR12243">
    <property type="entry name" value="MADF DOMAIN TRANSCRIPTION FACTOR"/>
    <property type="match status" value="1"/>
</dbReference>